<dbReference type="Pfam" id="PF14381">
    <property type="entry name" value="EDR1_CTR1_ARMC3_pept"/>
    <property type="match status" value="1"/>
</dbReference>
<reference evidence="2" key="2">
    <citation type="journal article" date="2015" name="Data Brief">
        <title>Shoot transcriptome of the giant reed, Arundo donax.</title>
        <authorList>
            <person name="Barrero R.A."/>
            <person name="Guerrero F.D."/>
            <person name="Moolhuijzen P."/>
            <person name="Goolsby J.A."/>
            <person name="Tidwell J."/>
            <person name="Bellgard S.E."/>
            <person name="Bellgard M.I."/>
        </authorList>
    </citation>
    <scope>NUCLEOTIDE SEQUENCE</scope>
    <source>
        <tissue evidence="2">Shoot tissue taken approximately 20 cm above the soil surface</tissue>
    </source>
</reference>
<protein>
    <recommendedName>
        <fullName evidence="1">EDR1/CTR1/ARMC3-like peptidase-like domain-containing protein</fullName>
    </recommendedName>
</protein>
<name>A0A0A9H7D3_ARUDO</name>
<feature type="domain" description="EDR1/CTR1/ARMC3-like peptidase-like" evidence="1">
    <location>
        <begin position="52"/>
        <end position="129"/>
    </location>
</feature>
<dbReference type="AlphaFoldDB" id="A0A0A9H7D3"/>
<dbReference type="InterPro" id="IPR055164">
    <property type="entry name" value="EDR1/CTR1/ARMC3-like_pept-like"/>
</dbReference>
<proteinExistence type="predicted"/>
<evidence type="ECO:0000313" key="2">
    <source>
        <dbReference type="EMBL" id="JAE31709.1"/>
    </source>
</evidence>
<accession>A0A0A9H7D3</accession>
<sequence length="141" mass="15508">MQLALKMSVREDPEAMQIEVAKQISLGSCSLQSSPAEVVAFRYGFVRASQSINALNYDDKILDGFYDICATGDKTTLSTIPFLMKLQALPFSHGAKPEAVLVNRAQETELVGLEQKAFIMAVELRSENSRVCWPQFGSDTG</sequence>
<dbReference type="EMBL" id="GBRH01166187">
    <property type="protein sequence ID" value="JAE31709.1"/>
    <property type="molecule type" value="Transcribed_RNA"/>
</dbReference>
<reference evidence="2" key="1">
    <citation type="submission" date="2014-09" db="EMBL/GenBank/DDBJ databases">
        <authorList>
            <person name="Magalhaes I.L.F."/>
            <person name="Oliveira U."/>
            <person name="Santos F.R."/>
            <person name="Vidigal T.H.D.A."/>
            <person name="Brescovit A.D."/>
            <person name="Santos A.J."/>
        </authorList>
    </citation>
    <scope>NUCLEOTIDE SEQUENCE</scope>
    <source>
        <tissue evidence="2">Shoot tissue taken approximately 20 cm above the soil surface</tissue>
    </source>
</reference>
<organism evidence="2">
    <name type="scientific">Arundo donax</name>
    <name type="common">Giant reed</name>
    <name type="synonym">Donax arundinaceus</name>
    <dbReference type="NCBI Taxonomy" id="35708"/>
    <lineage>
        <taxon>Eukaryota</taxon>
        <taxon>Viridiplantae</taxon>
        <taxon>Streptophyta</taxon>
        <taxon>Embryophyta</taxon>
        <taxon>Tracheophyta</taxon>
        <taxon>Spermatophyta</taxon>
        <taxon>Magnoliopsida</taxon>
        <taxon>Liliopsida</taxon>
        <taxon>Poales</taxon>
        <taxon>Poaceae</taxon>
        <taxon>PACMAD clade</taxon>
        <taxon>Arundinoideae</taxon>
        <taxon>Arundineae</taxon>
        <taxon>Arundo</taxon>
    </lineage>
</organism>
<evidence type="ECO:0000259" key="1">
    <source>
        <dbReference type="Pfam" id="PF14381"/>
    </source>
</evidence>